<dbReference type="Pfam" id="PF11275">
    <property type="entry name" value="DUF3077"/>
    <property type="match status" value="1"/>
</dbReference>
<dbReference type="InterPro" id="IPR021427">
    <property type="entry name" value="DUF3077"/>
</dbReference>
<evidence type="ECO:0008006" key="3">
    <source>
        <dbReference type="Google" id="ProtNLM"/>
    </source>
</evidence>
<proteinExistence type="predicted"/>
<sequence>MTDHLDLKTPGLTHFSFQDNQALFRTNRGVPVMSALSHASHLLHISKLLTADSTVSRDPYLHAYASQYLQELSKALIDDVVKVLDAPPDKPLM</sequence>
<dbReference type="AlphaFoldDB" id="A0A2C5WB37"/>
<organism evidence="1 2">
    <name type="scientific">Pseudomonas putida</name>
    <name type="common">Arthrobacter siderocapsulatus</name>
    <dbReference type="NCBI Taxonomy" id="303"/>
    <lineage>
        <taxon>Bacteria</taxon>
        <taxon>Pseudomonadati</taxon>
        <taxon>Pseudomonadota</taxon>
        <taxon>Gammaproteobacteria</taxon>
        <taxon>Pseudomonadales</taxon>
        <taxon>Pseudomonadaceae</taxon>
        <taxon>Pseudomonas</taxon>
    </lineage>
</organism>
<comment type="caution">
    <text evidence="1">The sequence shown here is derived from an EMBL/GenBank/DDBJ whole genome shotgun (WGS) entry which is preliminary data.</text>
</comment>
<protein>
    <recommendedName>
        <fullName evidence="3">DUF3077 domain-containing protein</fullName>
    </recommendedName>
</protein>
<reference evidence="2" key="1">
    <citation type="submission" date="2017-10" db="EMBL/GenBank/DDBJ databases">
        <title>FDA dAtabase for Regulatory Grade micrObial Sequences (FDA-ARGOS): Supporting development and validation of Infectious Disease Dx tests.</title>
        <authorList>
            <person name="Goldberg B."/>
            <person name="Campos J."/>
            <person name="Tallon L."/>
            <person name="Sadzewicz L."/>
            <person name="Ott S."/>
            <person name="Zhao X."/>
            <person name="Nagaraj S."/>
            <person name="Vavikolanu K."/>
            <person name="Aluvathingal J."/>
            <person name="Nadendla S."/>
            <person name="Geyer C."/>
            <person name="Sichtig H."/>
        </authorList>
    </citation>
    <scope>NUCLEOTIDE SEQUENCE [LARGE SCALE GENOMIC DNA]</scope>
    <source>
        <strain evidence="2">FDAARGOS_376</strain>
    </source>
</reference>
<dbReference type="RefSeq" id="WP_098966725.1">
    <property type="nucleotide sequence ID" value="NZ_PDKZ01000002.1"/>
</dbReference>
<accession>A0A2C5WB37</accession>
<gene>
    <name evidence="1" type="ORF">CRX57_17650</name>
</gene>
<evidence type="ECO:0000313" key="2">
    <source>
        <dbReference type="Proteomes" id="UP000222460"/>
    </source>
</evidence>
<dbReference type="Proteomes" id="UP000222460">
    <property type="component" value="Unassembled WGS sequence"/>
</dbReference>
<name>A0A2C5WB37_PSEPU</name>
<evidence type="ECO:0000313" key="1">
    <source>
        <dbReference type="EMBL" id="PHH41933.1"/>
    </source>
</evidence>
<dbReference type="EMBL" id="PDKZ01000002">
    <property type="protein sequence ID" value="PHH41933.1"/>
    <property type="molecule type" value="Genomic_DNA"/>
</dbReference>